<dbReference type="Pfam" id="PF00221">
    <property type="entry name" value="Lyase_aromatic"/>
    <property type="match status" value="1"/>
</dbReference>
<dbReference type="PANTHER" id="PTHR10362">
    <property type="entry name" value="HISTIDINE AMMONIA-LYASE"/>
    <property type="match status" value="1"/>
</dbReference>
<protein>
    <submittedName>
        <fullName evidence="1">Histidine ammonia-lyase</fullName>
    </submittedName>
</protein>
<comment type="caution">
    <text evidence="1">The sequence shown here is derived from an EMBL/GenBank/DDBJ whole genome shotgun (WGS) entry which is preliminary data.</text>
</comment>
<name>A0A8J3GL98_9HYPH</name>
<dbReference type="Gene3D" id="1.10.275.10">
    <property type="entry name" value="Fumarase/aspartase (N-terminal domain)"/>
    <property type="match status" value="1"/>
</dbReference>
<dbReference type="InterPro" id="IPR024083">
    <property type="entry name" value="Fumarase/histidase_N"/>
</dbReference>
<sequence length="517" mass="54116">MTPAAFVLSERRLTLADITAAARKPVQVTLAAGVRERMIAARSVVDRHLRDGIAVYGLNTGLGGNIGHRIDHDAVADFQAQMVRARVAGIGEPLAVETCRAALFCRIAGLAKGGAGVSLDVFDLLVAMLARDIVPVLPSRGSLGTGDLIVSMSMAAAVIGRGRVYFGGRIVEAGDAFRAAGLAPVQLAAKDGLAIANASAVTTAMAALSLDSLGDFLRLHIATGALAFEGYGANPRIFDPRMANVRPAAGQSDAAALFRHALEGSSLHAPQPGRKVQDALSFRTLAQVTGTTLAAYAAACREVEIELNGAADNPLVLVEDEEIHSAANFHTPTIALAFDTIAISLAHLATASAQRSIKLMTGRLSGLPNYLSPVGGASAGFVPMQKALAALHAEIRLKAAPASLDALSVSDTVEDVAPMTPLTITKLDEQIALCRWMITLEAMFAAQACSLRAANEPEQHLGAAAGWLQTRIRAIVPALEEDRETGPDARMLHERLWCDETAEAMRALFSGVSSHLA</sequence>
<accession>A0A8J3GL98</accession>
<proteinExistence type="predicted"/>
<dbReference type="Proteomes" id="UP000630142">
    <property type="component" value="Unassembled WGS sequence"/>
</dbReference>
<dbReference type="AlphaFoldDB" id="A0A8J3GL98"/>
<dbReference type="GO" id="GO:0016841">
    <property type="term" value="F:ammonia-lyase activity"/>
    <property type="evidence" value="ECO:0007669"/>
    <property type="project" value="UniProtKB-ARBA"/>
</dbReference>
<reference evidence="1" key="1">
    <citation type="journal article" date="2014" name="Int. J. Syst. Evol. Microbiol.">
        <title>Complete genome sequence of Corynebacterium casei LMG S-19264T (=DSM 44701T), isolated from a smear-ripened cheese.</title>
        <authorList>
            <consortium name="US DOE Joint Genome Institute (JGI-PGF)"/>
            <person name="Walter F."/>
            <person name="Albersmeier A."/>
            <person name="Kalinowski J."/>
            <person name="Ruckert C."/>
        </authorList>
    </citation>
    <scope>NUCLEOTIDE SEQUENCE</scope>
    <source>
        <strain evidence="1">KCTC 42249</strain>
    </source>
</reference>
<keyword evidence="2" id="KW-1185">Reference proteome</keyword>
<dbReference type="InterPro" id="IPR001106">
    <property type="entry name" value="Aromatic_Lyase"/>
</dbReference>
<evidence type="ECO:0000313" key="1">
    <source>
        <dbReference type="EMBL" id="GHD18146.1"/>
    </source>
</evidence>
<dbReference type="CDD" id="cd00332">
    <property type="entry name" value="PAL-HAL"/>
    <property type="match status" value="1"/>
</dbReference>
<reference evidence="1" key="2">
    <citation type="submission" date="2020-09" db="EMBL/GenBank/DDBJ databases">
        <authorList>
            <person name="Sun Q."/>
            <person name="Kim S."/>
        </authorList>
    </citation>
    <scope>NUCLEOTIDE SEQUENCE</scope>
    <source>
        <strain evidence="1">KCTC 42249</strain>
    </source>
</reference>
<dbReference type="Gene3D" id="1.20.200.10">
    <property type="entry name" value="Fumarase/aspartase (Central domain)"/>
    <property type="match status" value="1"/>
</dbReference>
<dbReference type="InterPro" id="IPR008948">
    <property type="entry name" value="L-Aspartase-like"/>
</dbReference>
<gene>
    <name evidence="1" type="ORF">GCM10016234_28130</name>
</gene>
<dbReference type="RefSeq" id="WP_189504844.1">
    <property type="nucleotide sequence ID" value="NZ_BMZQ01000002.1"/>
</dbReference>
<dbReference type="EMBL" id="BMZQ01000002">
    <property type="protein sequence ID" value="GHD18146.1"/>
    <property type="molecule type" value="Genomic_DNA"/>
</dbReference>
<evidence type="ECO:0000313" key="2">
    <source>
        <dbReference type="Proteomes" id="UP000630142"/>
    </source>
</evidence>
<organism evidence="1 2">
    <name type="scientific">Tianweitania populi</name>
    <dbReference type="NCBI Taxonomy" id="1607949"/>
    <lineage>
        <taxon>Bacteria</taxon>
        <taxon>Pseudomonadati</taxon>
        <taxon>Pseudomonadota</taxon>
        <taxon>Alphaproteobacteria</taxon>
        <taxon>Hyphomicrobiales</taxon>
        <taxon>Phyllobacteriaceae</taxon>
        <taxon>Tianweitania</taxon>
    </lineage>
</organism>
<dbReference type="SUPFAM" id="SSF48557">
    <property type="entry name" value="L-aspartase-like"/>
    <property type="match status" value="1"/>
</dbReference>